<accession>A0ABY4FUJ6</accession>
<dbReference type="InterPro" id="IPR000917">
    <property type="entry name" value="Sulfatase_N"/>
</dbReference>
<evidence type="ECO:0000313" key="11">
    <source>
        <dbReference type="Proteomes" id="UP000831775"/>
    </source>
</evidence>
<protein>
    <submittedName>
        <fullName evidence="10">LTA synthase family protein</fullName>
    </submittedName>
</protein>
<dbReference type="SUPFAM" id="SSF53649">
    <property type="entry name" value="Alkaline phosphatase-like"/>
    <property type="match status" value="1"/>
</dbReference>
<dbReference type="Gene3D" id="3.40.720.10">
    <property type="entry name" value="Alkaline Phosphatase, subunit A"/>
    <property type="match status" value="1"/>
</dbReference>
<keyword evidence="4 8" id="KW-0812">Transmembrane</keyword>
<keyword evidence="3" id="KW-1003">Cell membrane</keyword>
<dbReference type="Pfam" id="PF00884">
    <property type="entry name" value="Sulfatase"/>
    <property type="match status" value="1"/>
</dbReference>
<feature type="compositionally biased region" description="Polar residues" evidence="7">
    <location>
        <begin position="1"/>
        <end position="24"/>
    </location>
</feature>
<dbReference type="PANTHER" id="PTHR47371:SF3">
    <property type="entry name" value="PHOSPHOGLYCEROL TRANSFERASE I"/>
    <property type="match status" value="1"/>
</dbReference>
<comment type="subcellular location">
    <subcellularLocation>
        <location evidence="1">Cell membrane</location>
        <topology evidence="1">Multi-pass membrane protein</topology>
    </subcellularLocation>
</comment>
<feature type="region of interest" description="Disordered" evidence="7">
    <location>
        <begin position="1"/>
        <end position="29"/>
    </location>
</feature>
<evidence type="ECO:0000256" key="2">
    <source>
        <dbReference type="ARBA" id="ARBA00004936"/>
    </source>
</evidence>
<evidence type="ECO:0000256" key="8">
    <source>
        <dbReference type="SAM" id="Phobius"/>
    </source>
</evidence>
<feature type="transmembrane region" description="Helical" evidence="8">
    <location>
        <begin position="93"/>
        <end position="119"/>
    </location>
</feature>
<feature type="transmembrane region" description="Helical" evidence="8">
    <location>
        <begin position="148"/>
        <end position="170"/>
    </location>
</feature>
<feature type="domain" description="Sulfatase N-terminal" evidence="9">
    <location>
        <begin position="294"/>
        <end position="491"/>
    </location>
</feature>
<dbReference type="PANTHER" id="PTHR47371">
    <property type="entry name" value="LIPOTEICHOIC ACID SYNTHASE"/>
    <property type="match status" value="1"/>
</dbReference>
<dbReference type="Proteomes" id="UP000831775">
    <property type="component" value="Chromosome"/>
</dbReference>
<comment type="pathway">
    <text evidence="2">Cell wall biogenesis; lipoteichoic acid biosynthesis.</text>
</comment>
<evidence type="ECO:0000256" key="3">
    <source>
        <dbReference type="ARBA" id="ARBA00022475"/>
    </source>
</evidence>
<dbReference type="InterPro" id="IPR017850">
    <property type="entry name" value="Alkaline_phosphatase_core_sf"/>
</dbReference>
<keyword evidence="5 8" id="KW-1133">Transmembrane helix</keyword>
<keyword evidence="6 8" id="KW-0472">Membrane</keyword>
<name>A0ABY4FUJ6_9MICO</name>
<dbReference type="RefSeq" id="WP_244685173.1">
    <property type="nucleotide sequence ID" value="NZ_CP095043.1"/>
</dbReference>
<feature type="transmembrane region" description="Helical" evidence="8">
    <location>
        <begin position="39"/>
        <end position="62"/>
    </location>
</feature>
<evidence type="ECO:0000256" key="6">
    <source>
        <dbReference type="ARBA" id="ARBA00023136"/>
    </source>
</evidence>
<proteinExistence type="predicted"/>
<reference evidence="10 11" key="1">
    <citation type="submission" date="2022-04" db="EMBL/GenBank/DDBJ databases">
        <title>Leucobacter sp. isolated from rhizosphere of onion.</title>
        <authorList>
            <person name="Won M."/>
            <person name="Lee C.-M."/>
            <person name="Woen H.-Y."/>
            <person name="Kwon S.-W."/>
        </authorList>
    </citation>
    <scope>NUCLEOTIDE SEQUENCE [LARGE SCALE GENOMIC DNA]</scope>
    <source>
        <strain evidence="10 11">H25R-14</strain>
    </source>
</reference>
<organism evidence="10 11">
    <name type="scientific">Leucobacter rhizosphaerae</name>
    <dbReference type="NCBI Taxonomy" id="2932245"/>
    <lineage>
        <taxon>Bacteria</taxon>
        <taxon>Bacillati</taxon>
        <taxon>Actinomycetota</taxon>
        <taxon>Actinomycetes</taxon>
        <taxon>Micrococcales</taxon>
        <taxon>Microbacteriaceae</taxon>
        <taxon>Leucobacter</taxon>
    </lineage>
</organism>
<sequence length="556" mass="60074">MSDTGPGTTDSASHASSNAGQPSTPRIEAPRAAARVRRIIWATLGWLLTAIGAVLLGAAVWISQTFGPISVDQMLMHLPGAGGGEVTGAEEGYISTFVASALVIPLAAVAVLAVLLLLVRRSRARARERGTDRVPSQRHLPGRRRFGWVRPLAAITACLVGVAVFAQAVGAPQYLRSTFSPWTMEDYVVDPEVGALPISAATGDAKPLNLITIYIESGEESLGDDDLFELNMLEPLQNATKGWSRFEPFDVYKGGGWTMAGIVGTECGIPLRGAGISESDINSNDIGDGSDRYMPGATCLGDVLTDAGYHSVFMGGADASFASKENFLTSHGYDEVMDLTTWEHEAEADLGPWGLSDSRLMDHAKEQVTRLHEADQPFHLSVLTLDAHEPVHRYDNCPLSSEDEMVSVVHCSMSSVAGFVDYLDEQGYLDDTVVFITGDHPKMVGEGASFREELYDLPERPLFNRLWVPGGVSIAREHIDQLSVYATLLDVLGLGREDGRAGIGVSARLTSTDGRTMLDLSDADYEELIQSRSAELYERLWSSPGDRTTAVRAEER</sequence>
<dbReference type="InterPro" id="IPR050448">
    <property type="entry name" value="OpgB/LTA_synthase_biosynth"/>
</dbReference>
<evidence type="ECO:0000256" key="4">
    <source>
        <dbReference type="ARBA" id="ARBA00022692"/>
    </source>
</evidence>
<keyword evidence="11" id="KW-1185">Reference proteome</keyword>
<dbReference type="EMBL" id="CP095043">
    <property type="protein sequence ID" value="UOQ59911.1"/>
    <property type="molecule type" value="Genomic_DNA"/>
</dbReference>
<evidence type="ECO:0000256" key="1">
    <source>
        <dbReference type="ARBA" id="ARBA00004651"/>
    </source>
</evidence>
<evidence type="ECO:0000256" key="5">
    <source>
        <dbReference type="ARBA" id="ARBA00022989"/>
    </source>
</evidence>
<gene>
    <name evidence="10" type="ORF">MUN76_12795</name>
</gene>
<evidence type="ECO:0000259" key="9">
    <source>
        <dbReference type="Pfam" id="PF00884"/>
    </source>
</evidence>
<evidence type="ECO:0000256" key="7">
    <source>
        <dbReference type="SAM" id="MobiDB-lite"/>
    </source>
</evidence>
<evidence type="ECO:0000313" key="10">
    <source>
        <dbReference type="EMBL" id="UOQ59911.1"/>
    </source>
</evidence>
<dbReference type="CDD" id="cd16015">
    <property type="entry name" value="LTA_synthase"/>
    <property type="match status" value="1"/>
</dbReference>